<dbReference type="InterPro" id="IPR051319">
    <property type="entry name" value="Oligoribo/pAp-PDE_c-di-AMP_PDE"/>
</dbReference>
<accession>A0A1I4NNL1</accession>
<dbReference type="STRING" id="266892.SAMN04488054_11927"/>
<dbReference type="PANTHER" id="PTHR47618">
    <property type="entry name" value="BIFUNCTIONAL OLIGORIBONUCLEASE AND PAP PHOSPHATASE NRNA"/>
    <property type="match status" value="1"/>
</dbReference>
<evidence type="ECO:0000313" key="3">
    <source>
        <dbReference type="EMBL" id="SFM16897.1"/>
    </source>
</evidence>
<dbReference type="AlphaFoldDB" id="A0A1I4NNL1"/>
<reference evidence="3 4" key="1">
    <citation type="submission" date="2016-10" db="EMBL/GenBank/DDBJ databases">
        <authorList>
            <person name="de Groot N.N."/>
        </authorList>
    </citation>
    <scope>NUCLEOTIDE SEQUENCE [LARGE SCALE GENOMIC DNA]</scope>
    <source>
        <strain evidence="3 4">CGMCC 1.6134</strain>
    </source>
</reference>
<dbReference type="GO" id="GO:0003676">
    <property type="term" value="F:nucleic acid binding"/>
    <property type="evidence" value="ECO:0007669"/>
    <property type="project" value="InterPro"/>
</dbReference>
<dbReference type="PANTHER" id="PTHR47618:SF1">
    <property type="entry name" value="BIFUNCTIONAL OLIGORIBONUCLEASE AND PAP PHOSPHATASE NRNA"/>
    <property type="match status" value="1"/>
</dbReference>
<dbReference type="InterPro" id="IPR003156">
    <property type="entry name" value="DHHA1_dom"/>
</dbReference>
<keyword evidence="4" id="KW-1185">Reference proteome</keyword>
<dbReference type="InterPro" id="IPR001667">
    <property type="entry name" value="DDH_dom"/>
</dbReference>
<organism evidence="3 4">
    <name type="scientific">Salibacterium qingdaonense</name>
    <dbReference type="NCBI Taxonomy" id="266892"/>
    <lineage>
        <taxon>Bacteria</taxon>
        <taxon>Bacillati</taxon>
        <taxon>Bacillota</taxon>
        <taxon>Bacilli</taxon>
        <taxon>Bacillales</taxon>
        <taxon>Bacillaceae</taxon>
    </lineage>
</organism>
<proteinExistence type="predicted"/>
<dbReference type="OrthoDB" id="9803668at2"/>
<evidence type="ECO:0000259" key="2">
    <source>
        <dbReference type="Pfam" id="PF02272"/>
    </source>
</evidence>
<dbReference type="RefSeq" id="WP_090927502.1">
    <property type="nucleotide sequence ID" value="NZ_FOTY01000019.1"/>
</dbReference>
<feature type="domain" description="DHHA1" evidence="2">
    <location>
        <begin position="232"/>
        <end position="313"/>
    </location>
</feature>
<dbReference type="Pfam" id="PF02272">
    <property type="entry name" value="DHHA1"/>
    <property type="match status" value="1"/>
</dbReference>
<feature type="domain" description="DDH" evidence="1">
    <location>
        <begin position="15"/>
        <end position="156"/>
    </location>
</feature>
<gene>
    <name evidence="3" type="ORF">SAMN04488054_11927</name>
</gene>
<dbReference type="Proteomes" id="UP000199668">
    <property type="component" value="Unassembled WGS sequence"/>
</dbReference>
<dbReference type="EMBL" id="FOTY01000019">
    <property type="protein sequence ID" value="SFM16897.1"/>
    <property type="molecule type" value="Genomic_DNA"/>
</dbReference>
<protein>
    <submittedName>
        <fullName evidence="3">Phosphoesterase RecJ domain-containing protein</fullName>
    </submittedName>
</protein>
<dbReference type="Gene3D" id="3.90.1640.10">
    <property type="entry name" value="inorganic pyrophosphatase (n-terminal core)"/>
    <property type="match status" value="1"/>
</dbReference>
<dbReference type="SUPFAM" id="SSF64182">
    <property type="entry name" value="DHH phosphoesterases"/>
    <property type="match status" value="1"/>
</dbReference>
<evidence type="ECO:0000313" key="4">
    <source>
        <dbReference type="Proteomes" id="UP000199668"/>
    </source>
</evidence>
<sequence>MKQRILQTIERYSVIGIYRHEKPDPDALGSQAGIAALMQHNYPEKKIYTIGEDEPSLSFLAEMQGEEEALTASDSFLAVICDTANTERVDGEKWQCADYVVKIDHHPEVEVYGQDSWVDTKASSTSEMIIDLFLTAREDKGWEMTTQAARLLYAGIVGDTGRFQFSNTTPQTLELAAEALRFPFDPTELFTRFYESDEKLVRLKGEVLQQFELSPEGVGIARLTKEMLERYDISINESSALVNSFSETKGLKAWVFFVEQDENYRVRLRSKGPAIHHIAAAHDGGGHPMASGAKAVDEQEVQAVIQELKEVCRDYQA</sequence>
<dbReference type="InterPro" id="IPR038763">
    <property type="entry name" value="DHH_sf"/>
</dbReference>
<evidence type="ECO:0000259" key="1">
    <source>
        <dbReference type="Pfam" id="PF01368"/>
    </source>
</evidence>
<dbReference type="Pfam" id="PF01368">
    <property type="entry name" value="DHH"/>
    <property type="match status" value="1"/>
</dbReference>
<name>A0A1I4NNL1_9BACI</name>
<dbReference type="Gene3D" id="3.10.310.30">
    <property type="match status" value="1"/>
</dbReference>